<name>A0A8S2EE86_9BILA</name>
<protein>
    <submittedName>
        <fullName evidence="1">Uncharacterized protein</fullName>
    </submittedName>
</protein>
<organism evidence="1 3">
    <name type="scientific">Didymodactylos carnosus</name>
    <dbReference type="NCBI Taxonomy" id="1234261"/>
    <lineage>
        <taxon>Eukaryota</taxon>
        <taxon>Metazoa</taxon>
        <taxon>Spiralia</taxon>
        <taxon>Gnathifera</taxon>
        <taxon>Rotifera</taxon>
        <taxon>Eurotatoria</taxon>
        <taxon>Bdelloidea</taxon>
        <taxon>Philodinida</taxon>
        <taxon>Philodinidae</taxon>
        <taxon>Didymodactylos</taxon>
    </lineage>
</organism>
<dbReference type="Gene3D" id="3.40.50.300">
    <property type="entry name" value="P-loop containing nucleotide triphosphate hydrolases"/>
    <property type="match status" value="1"/>
</dbReference>
<evidence type="ECO:0000313" key="2">
    <source>
        <dbReference type="EMBL" id="CAF3907726.1"/>
    </source>
</evidence>
<reference evidence="1" key="1">
    <citation type="submission" date="2021-02" db="EMBL/GenBank/DDBJ databases">
        <authorList>
            <person name="Nowell W R."/>
        </authorList>
    </citation>
    <scope>NUCLEOTIDE SEQUENCE</scope>
</reference>
<comment type="caution">
    <text evidence="1">The sequence shown here is derived from an EMBL/GenBank/DDBJ whole genome shotgun (WGS) entry which is preliminary data.</text>
</comment>
<accession>A0A8S2EE86</accession>
<dbReference type="Proteomes" id="UP000677228">
    <property type="component" value="Unassembled WGS sequence"/>
</dbReference>
<dbReference type="EMBL" id="CAJOBA010020340">
    <property type="protein sequence ID" value="CAF3907726.1"/>
    <property type="molecule type" value="Genomic_DNA"/>
</dbReference>
<gene>
    <name evidence="1" type="ORF">OVA965_LOCUS20502</name>
    <name evidence="2" type="ORF">TMI583_LOCUS20901</name>
</gene>
<dbReference type="InterPro" id="IPR027417">
    <property type="entry name" value="P-loop_NTPase"/>
</dbReference>
<evidence type="ECO:0000313" key="1">
    <source>
        <dbReference type="EMBL" id="CAF1127859.1"/>
    </source>
</evidence>
<dbReference type="AlphaFoldDB" id="A0A8S2EE86"/>
<sequence length="122" mass="13916">MPVSVDIENDGFAIKDSSILAMFLTTNTHKGSCSEELVKQLARIQQERIRSTLPKIIDELRTQIQLKQIELDKLPSALTTESECLVRFGKLIKMYRELIFARVTGVYNNDLSMIMVDITLIK</sequence>
<dbReference type="EMBL" id="CAJNOK010010916">
    <property type="protein sequence ID" value="CAF1127859.1"/>
    <property type="molecule type" value="Genomic_DNA"/>
</dbReference>
<evidence type="ECO:0000313" key="3">
    <source>
        <dbReference type="Proteomes" id="UP000677228"/>
    </source>
</evidence>
<dbReference type="Proteomes" id="UP000682733">
    <property type="component" value="Unassembled WGS sequence"/>
</dbReference>
<proteinExistence type="predicted"/>